<evidence type="ECO:0000313" key="2">
    <source>
        <dbReference type="Proteomes" id="UP001470230"/>
    </source>
</evidence>
<proteinExistence type="predicted"/>
<comment type="caution">
    <text evidence="1">The sequence shown here is derived from an EMBL/GenBank/DDBJ whole genome shotgun (WGS) entry which is preliminary data.</text>
</comment>
<evidence type="ECO:0008006" key="3">
    <source>
        <dbReference type="Google" id="ProtNLM"/>
    </source>
</evidence>
<dbReference type="PANTHER" id="PTHR45661">
    <property type="entry name" value="SURFACE ANTIGEN"/>
    <property type="match status" value="1"/>
</dbReference>
<dbReference type="InterPro" id="IPR026906">
    <property type="entry name" value="LRR_5"/>
</dbReference>
<evidence type="ECO:0000313" key="1">
    <source>
        <dbReference type="EMBL" id="KAK8897522.1"/>
    </source>
</evidence>
<sequence>MIYTNDEKINFELDKNKLTAKVIHSPKAREKVLIPFSIIHENFEYIIDSIDDESFQNNYFIKSIDFPKNSKLRSIGKKSFSLSSIKKITIPSSVEKLNKGWCCQTQYLHQVLISPENKHYKYLDENHQIIIGKSEPQSDIFDVIIFASRNIEKVFIPSSIKYIDSYAFSYCSKLRTIEFSKSSQVKSLGEYCFSYCFLTNILIPDSIEELKKGWCRGNFKLQKIFISPKNKNFKFLDEKKDIVLRKSDSQSDNFDVIQFANRYIKKVMIPATIKYIEPFAFSECRSLHSIEFQSNSNLLSIGEGSFCYSGIRHISIPSSTEVIEKYAFFECTHLQSIQISNNSKLRRIMKKAFNESLIQNIFIPSSLNELDEGWNYGLYNLENISFSPENKNFELEGEMIIEKSDTIIFSNHNVKDPKIPSSIRHISSNAFSYSRNIQTIEFSKDSQLISIGKWAFFSSSIEMITIPASVTEIKKYTFYRCHNLKTVDFSVDSKLTTIERSAFYDSSIENLTFPSLLKNLDERWSYEVRYLKSILISGRNEHFKYVDDKRQMVACKSDAKSDIFDVLVFASRSIEEVFIPSTIRYINSHAFSNCKMIKSLEFSPKSRSISIGEWGLHSTSIERISIPSRFLDFDNAAFGDCMKLQSVEFLECESLTINNYLFSSCISLTIISLPNCKSITIFEKSFEVVSKNCLLLVNANAIIHLNLR</sequence>
<dbReference type="Proteomes" id="UP001470230">
    <property type="component" value="Unassembled WGS sequence"/>
</dbReference>
<gene>
    <name evidence="1" type="ORF">M9Y10_015478</name>
</gene>
<dbReference type="SUPFAM" id="SSF52058">
    <property type="entry name" value="L domain-like"/>
    <property type="match status" value="2"/>
</dbReference>
<dbReference type="EMBL" id="JAPFFF010000002">
    <property type="protein sequence ID" value="KAK8897522.1"/>
    <property type="molecule type" value="Genomic_DNA"/>
</dbReference>
<dbReference type="PANTHER" id="PTHR45661:SF3">
    <property type="entry name" value="IG-LIKE DOMAIN-CONTAINING PROTEIN"/>
    <property type="match status" value="1"/>
</dbReference>
<keyword evidence="2" id="KW-1185">Reference proteome</keyword>
<dbReference type="Gene3D" id="3.80.10.10">
    <property type="entry name" value="Ribonuclease Inhibitor"/>
    <property type="match status" value="4"/>
</dbReference>
<dbReference type="Pfam" id="PF13306">
    <property type="entry name" value="LRR_5"/>
    <property type="match status" value="5"/>
</dbReference>
<dbReference type="InterPro" id="IPR053139">
    <property type="entry name" value="Surface_bspA-like"/>
</dbReference>
<dbReference type="InterPro" id="IPR032675">
    <property type="entry name" value="LRR_dom_sf"/>
</dbReference>
<protein>
    <recommendedName>
        <fullName evidence="3">Surface antigen BspA-like</fullName>
    </recommendedName>
</protein>
<organism evidence="1 2">
    <name type="scientific">Tritrichomonas musculus</name>
    <dbReference type="NCBI Taxonomy" id="1915356"/>
    <lineage>
        <taxon>Eukaryota</taxon>
        <taxon>Metamonada</taxon>
        <taxon>Parabasalia</taxon>
        <taxon>Tritrichomonadida</taxon>
        <taxon>Tritrichomonadidae</taxon>
        <taxon>Tritrichomonas</taxon>
    </lineage>
</organism>
<reference evidence="1 2" key="1">
    <citation type="submission" date="2024-04" db="EMBL/GenBank/DDBJ databases">
        <title>Tritrichomonas musculus Genome.</title>
        <authorList>
            <person name="Alves-Ferreira E."/>
            <person name="Grigg M."/>
            <person name="Lorenzi H."/>
            <person name="Galac M."/>
        </authorList>
    </citation>
    <scope>NUCLEOTIDE SEQUENCE [LARGE SCALE GENOMIC DNA]</scope>
    <source>
        <strain evidence="1 2">EAF2021</strain>
    </source>
</reference>
<name>A0ABR2L2W1_9EUKA</name>
<accession>A0ABR2L2W1</accession>